<organism evidence="2 3">
    <name type="scientific">Vitis vinifera</name>
    <name type="common">Grape</name>
    <dbReference type="NCBI Taxonomy" id="29760"/>
    <lineage>
        <taxon>Eukaryota</taxon>
        <taxon>Viridiplantae</taxon>
        <taxon>Streptophyta</taxon>
        <taxon>Embryophyta</taxon>
        <taxon>Tracheophyta</taxon>
        <taxon>Spermatophyta</taxon>
        <taxon>Magnoliopsida</taxon>
        <taxon>eudicotyledons</taxon>
        <taxon>Gunneridae</taxon>
        <taxon>Pentapetalae</taxon>
        <taxon>rosids</taxon>
        <taxon>Vitales</taxon>
        <taxon>Vitaceae</taxon>
        <taxon>Viteae</taxon>
        <taxon>Vitis</taxon>
    </lineage>
</organism>
<name>A0A438EQY4_VITVI</name>
<evidence type="ECO:0008006" key="4">
    <source>
        <dbReference type="Google" id="ProtNLM"/>
    </source>
</evidence>
<comment type="caution">
    <text evidence="2">The sequence shown here is derived from an EMBL/GenBank/DDBJ whole genome shotgun (WGS) entry which is preliminary data.</text>
</comment>
<feature type="region of interest" description="Disordered" evidence="1">
    <location>
        <begin position="32"/>
        <end position="62"/>
    </location>
</feature>
<feature type="region of interest" description="Disordered" evidence="1">
    <location>
        <begin position="172"/>
        <end position="202"/>
    </location>
</feature>
<evidence type="ECO:0000256" key="1">
    <source>
        <dbReference type="SAM" id="MobiDB-lite"/>
    </source>
</evidence>
<evidence type="ECO:0000313" key="3">
    <source>
        <dbReference type="Proteomes" id="UP000288805"/>
    </source>
</evidence>
<dbReference type="Proteomes" id="UP000288805">
    <property type="component" value="Unassembled WGS sequence"/>
</dbReference>
<dbReference type="AlphaFoldDB" id="A0A438EQY4"/>
<reference evidence="2 3" key="1">
    <citation type="journal article" date="2018" name="PLoS Genet.">
        <title>Population sequencing reveals clonal diversity and ancestral inbreeding in the grapevine cultivar Chardonnay.</title>
        <authorList>
            <person name="Roach M.J."/>
            <person name="Johnson D.L."/>
            <person name="Bohlmann J."/>
            <person name="van Vuuren H.J."/>
            <person name="Jones S.J."/>
            <person name="Pretorius I.S."/>
            <person name="Schmidt S.A."/>
            <person name="Borneman A.R."/>
        </authorList>
    </citation>
    <scope>NUCLEOTIDE SEQUENCE [LARGE SCALE GENOMIC DNA]</scope>
    <source>
        <strain evidence="3">cv. Chardonnay</strain>
        <tissue evidence="2">Leaf</tissue>
    </source>
</reference>
<dbReference type="EMBL" id="QGNW01001213">
    <property type="protein sequence ID" value="RVW50087.1"/>
    <property type="molecule type" value="Genomic_DNA"/>
</dbReference>
<sequence length="399" mass="43834">MNSQIVTVDQFATTMASILETIANLGQRIDGQQTQQVPVQESAQFDTTVPPPPPPSQSVSQATPFTLHSQIEVAPPPVTSPIPISEDPHARMDRLEQKLRQMRASDRVVTWEDFDGAPVASFSAKAYGLDEAQMVMLFPMSLNGAAQRWFASLDASRRFVWYRGGIARGLWPESSPTDSKGKKPSGGQRSGDVGAISSAGMRPPRHYQTVGLTACFLPHMSQRDLLSHTPNPKLSRPPLMCRGITSVCLVGYAFESSFSEAHGGWIIDSMAPKPVPQLVPPRFRLDLHCSYHQRPGHDTNQAVSPSSGDIHHMDLIEDDSIHMLSWDDGLPEPIVLHDSYEVDGVSLVLQTPAPFSLIPDEAPFQLTHPTPLVIGCQDAFVPFTLWPDDDDSEGGRYRL</sequence>
<protein>
    <recommendedName>
        <fullName evidence="4">Retrotransposon gag domain-containing protein</fullName>
    </recommendedName>
</protein>
<accession>A0A438EQY4</accession>
<gene>
    <name evidence="2" type="ORF">CK203_106832</name>
</gene>
<feature type="compositionally biased region" description="Polar residues" evidence="1">
    <location>
        <begin position="32"/>
        <end position="46"/>
    </location>
</feature>
<proteinExistence type="predicted"/>
<evidence type="ECO:0000313" key="2">
    <source>
        <dbReference type="EMBL" id="RVW50087.1"/>
    </source>
</evidence>